<evidence type="ECO:0000313" key="2">
    <source>
        <dbReference type="EMBL" id="PXX05327.1"/>
    </source>
</evidence>
<dbReference type="InterPro" id="IPR023286">
    <property type="entry name" value="ABATE_dom_sf"/>
</dbReference>
<reference evidence="3" key="1">
    <citation type="submission" date="2018-05" db="EMBL/GenBank/DDBJ databases">
        <authorList>
            <person name="Deangelis K."/>
            <person name="Huntemann M."/>
            <person name="Clum A."/>
            <person name="Pillay M."/>
            <person name="Palaniappan K."/>
            <person name="Varghese N."/>
            <person name="Mikhailova N."/>
            <person name="Stamatis D."/>
            <person name="Reddy T."/>
            <person name="Daum C."/>
            <person name="Shapiro N."/>
            <person name="Ivanova N."/>
            <person name="Kyrpides N."/>
            <person name="Woyke T."/>
        </authorList>
    </citation>
    <scope>NUCLEOTIDE SEQUENCE [LARGE SCALE GENOMIC DNA]</scope>
    <source>
        <strain evidence="3">GAS496</strain>
    </source>
</reference>
<dbReference type="Pfam" id="PF11706">
    <property type="entry name" value="zf-CGNR"/>
    <property type="match status" value="1"/>
</dbReference>
<accession>A0A318HFX0</accession>
<dbReference type="AlphaFoldDB" id="A0A318HFX0"/>
<dbReference type="Proteomes" id="UP000247781">
    <property type="component" value="Unassembled WGS sequence"/>
</dbReference>
<reference evidence="2 3" key="2">
    <citation type="submission" date="2018-06" db="EMBL/GenBank/DDBJ databases">
        <title>Sequencing of bacterial isolates from soil warming experiment in Harvard Forest, Massachusetts, USA.</title>
        <authorList>
            <person name="Deangelis K.PhD."/>
        </authorList>
    </citation>
    <scope>NUCLEOTIDE SEQUENCE [LARGE SCALE GENOMIC DNA]</scope>
    <source>
        <strain evidence="2 3">GAS496</strain>
    </source>
</reference>
<feature type="domain" description="Zinc finger CGNR" evidence="1">
    <location>
        <begin position="115"/>
        <end position="157"/>
    </location>
</feature>
<dbReference type="PANTHER" id="PTHR35525">
    <property type="entry name" value="BLL6575 PROTEIN"/>
    <property type="match status" value="1"/>
</dbReference>
<organism evidence="2 3">
    <name type="scientific">Mycolicibacterium moriokaense</name>
    <dbReference type="NCBI Taxonomy" id="39691"/>
    <lineage>
        <taxon>Bacteria</taxon>
        <taxon>Bacillati</taxon>
        <taxon>Actinomycetota</taxon>
        <taxon>Actinomycetes</taxon>
        <taxon>Mycobacteriales</taxon>
        <taxon>Mycobacteriaceae</taxon>
        <taxon>Mycolicibacterium</taxon>
    </lineage>
</organism>
<dbReference type="Gene3D" id="1.10.3300.10">
    <property type="entry name" value="Jann2411-like domain"/>
    <property type="match status" value="1"/>
</dbReference>
<dbReference type="EMBL" id="QJJU01000018">
    <property type="protein sequence ID" value="PXX05327.1"/>
    <property type="molecule type" value="Genomic_DNA"/>
</dbReference>
<dbReference type="PANTHER" id="PTHR35525:SF3">
    <property type="entry name" value="BLL6575 PROTEIN"/>
    <property type="match status" value="1"/>
</dbReference>
<dbReference type="OrthoDB" id="123307at2"/>
<proteinExistence type="predicted"/>
<evidence type="ECO:0000259" key="1">
    <source>
        <dbReference type="Pfam" id="PF11706"/>
    </source>
</evidence>
<protein>
    <submittedName>
        <fullName evidence="2">CGNR zinc finger protein</fullName>
    </submittedName>
</protein>
<comment type="caution">
    <text evidence="2">The sequence shown here is derived from an EMBL/GenBank/DDBJ whole genome shotgun (WGS) entry which is preliminary data.</text>
</comment>
<gene>
    <name evidence="2" type="ORF">C8E89_11831</name>
</gene>
<sequence length="161" mass="18363">MMVSMTSTVDWQAVLLDLLNTTPVIDGQMVDRLDGRWLREHGAPKDGVEVVQAVRDDLQRVVRMEVDASVLRRYLTDVRQVPDIGADGLDWSLEADWAAHLVLAWGEMERDMPGRLRPCANHECRLFLVDRSRAGTARWCSMGVCGNRMKARRHYSRTRGD</sequence>
<keyword evidence="3" id="KW-1185">Reference proteome</keyword>
<dbReference type="InterPro" id="IPR010852">
    <property type="entry name" value="ABATE"/>
</dbReference>
<evidence type="ECO:0000313" key="3">
    <source>
        <dbReference type="Proteomes" id="UP000247781"/>
    </source>
</evidence>
<dbReference type="InterPro" id="IPR021005">
    <property type="entry name" value="Znf_CGNR"/>
</dbReference>
<dbReference type="SUPFAM" id="SSF160904">
    <property type="entry name" value="Jann2411-like"/>
    <property type="match status" value="1"/>
</dbReference>
<name>A0A318HFX0_9MYCO</name>